<comment type="caution">
    <text evidence="1">The sequence shown here is derived from an EMBL/GenBank/DDBJ whole genome shotgun (WGS) entry which is preliminary data.</text>
</comment>
<protein>
    <submittedName>
        <fullName evidence="1">Uncharacterized protein</fullName>
    </submittedName>
</protein>
<proteinExistence type="predicted"/>
<dbReference type="STRING" id="1618443.UV73_C0022G0003"/>
<evidence type="ECO:0000313" key="1">
    <source>
        <dbReference type="EMBL" id="KKS95139.1"/>
    </source>
</evidence>
<dbReference type="EMBL" id="LCFP01000022">
    <property type="protein sequence ID" value="KKS95139.1"/>
    <property type="molecule type" value="Genomic_DNA"/>
</dbReference>
<organism evidence="1 2">
    <name type="scientific">Candidatus Gottesmanbacteria bacterium GW2011_GWA2_43_14</name>
    <dbReference type="NCBI Taxonomy" id="1618443"/>
    <lineage>
        <taxon>Bacteria</taxon>
        <taxon>Candidatus Gottesmaniibacteriota</taxon>
    </lineage>
</organism>
<dbReference type="AlphaFoldDB" id="A0A0G1DBS8"/>
<sequence>MSFSASFTHGGKPAILPVVSQPDAVLHGGIVSEATMALDPQNENSQNGGANVQGNALIPDTIRVAAENIRAGIQMPALIPQVALDHSSALEVSTFTFPTPGQGIVEGNAQVNAEISSHANFGQGVANSQPETAQADGQAFGQFTSQFARNNSHRP</sequence>
<accession>A0A0G1DBS8</accession>
<dbReference type="Proteomes" id="UP000034894">
    <property type="component" value="Unassembled WGS sequence"/>
</dbReference>
<gene>
    <name evidence="1" type="ORF">UV73_C0022G0003</name>
</gene>
<reference evidence="1 2" key="1">
    <citation type="journal article" date="2015" name="Nature">
        <title>rRNA introns, odd ribosomes, and small enigmatic genomes across a large radiation of phyla.</title>
        <authorList>
            <person name="Brown C.T."/>
            <person name="Hug L.A."/>
            <person name="Thomas B.C."/>
            <person name="Sharon I."/>
            <person name="Castelle C.J."/>
            <person name="Singh A."/>
            <person name="Wilkins M.J."/>
            <person name="Williams K.H."/>
            <person name="Banfield J.F."/>
        </authorList>
    </citation>
    <scope>NUCLEOTIDE SEQUENCE [LARGE SCALE GENOMIC DNA]</scope>
</reference>
<name>A0A0G1DBS8_9BACT</name>
<evidence type="ECO:0000313" key="2">
    <source>
        <dbReference type="Proteomes" id="UP000034894"/>
    </source>
</evidence>